<evidence type="ECO:0000313" key="2">
    <source>
        <dbReference type="EMBL" id="KAL3767003.1"/>
    </source>
</evidence>
<dbReference type="Proteomes" id="UP001530293">
    <property type="component" value="Unassembled WGS sequence"/>
</dbReference>
<evidence type="ECO:0000313" key="3">
    <source>
        <dbReference type="Proteomes" id="UP001530293"/>
    </source>
</evidence>
<keyword evidence="3" id="KW-1185">Reference proteome</keyword>
<keyword evidence="1" id="KW-1133">Transmembrane helix</keyword>
<reference evidence="2 3" key="1">
    <citation type="submission" date="2024-10" db="EMBL/GenBank/DDBJ databases">
        <title>Updated reference genomes for cyclostephanoid diatoms.</title>
        <authorList>
            <person name="Roberts W.R."/>
            <person name="Alverson A.J."/>
        </authorList>
    </citation>
    <scope>NUCLEOTIDE SEQUENCE [LARGE SCALE GENOMIC DNA]</scope>
    <source>
        <strain evidence="2 3">AJA232-27</strain>
    </source>
</reference>
<feature type="transmembrane region" description="Helical" evidence="1">
    <location>
        <begin position="83"/>
        <end position="108"/>
    </location>
</feature>
<dbReference type="AlphaFoldDB" id="A0ABD3MVN0"/>
<name>A0ABD3MVN0_9STRA</name>
<feature type="transmembrane region" description="Helical" evidence="1">
    <location>
        <begin position="128"/>
        <end position="149"/>
    </location>
</feature>
<accession>A0ABD3MVN0</accession>
<evidence type="ECO:0000256" key="1">
    <source>
        <dbReference type="SAM" id="Phobius"/>
    </source>
</evidence>
<organism evidence="2 3">
    <name type="scientific">Discostella pseudostelligera</name>
    <dbReference type="NCBI Taxonomy" id="259834"/>
    <lineage>
        <taxon>Eukaryota</taxon>
        <taxon>Sar</taxon>
        <taxon>Stramenopiles</taxon>
        <taxon>Ochrophyta</taxon>
        <taxon>Bacillariophyta</taxon>
        <taxon>Coscinodiscophyceae</taxon>
        <taxon>Thalassiosirophycidae</taxon>
        <taxon>Stephanodiscales</taxon>
        <taxon>Stephanodiscaceae</taxon>
        <taxon>Discostella</taxon>
    </lineage>
</organism>
<keyword evidence="1" id="KW-0812">Transmembrane</keyword>
<proteinExistence type="predicted"/>
<gene>
    <name evidence="2" type="ORF">ACHAWU_004501</name>
</gene>
<sequence length="178" mass="19869">MMYKCKVNNIDNIYEAVMVVDEELGMKGASGKKAIPSSTVTVPSTDETGDDIVSLHRRSLTVIINTIVNVCMLSIDLSNMDAYLVYGAAAVALIGLVLMKLYLSYVFLQLYFLGFMLMKFSDVPMSDAITSFMLVIAWCNFLVIFFLALDKHFNKTERDKMESIITLTILLVIPLLSP</sequence>
<protein>
    <submittedName>
        <fullName evidence="2">Uncharacterized protein</fullName>
    </submittedName>
</protein>
<comment type="caution">
    <text evidence="2">The sequence shown here is derived from an EMBL/GenBank/DDBJ whole genome shotgun (WGS) entry which is preliminary data.</text>
</comment>
<keyword evidence="1" id="KW-0472">Membrane</keyword>
<dbReference type="EMBL" id="JALLBG020000078">
    <property type="protein sequence ID" value="KAL3767003.1"/>
    <property type="molecule type" value="Genomic_DNA"/>
</dbReference>